<name>A0DWE8_PARTE</name>
<organism evidence="1 2">
    <name type="scientific">Paramecium tetraurelia</name>
    <dbReference type="NCBI Taxonomy" id="5888"/>
    <lineage>
        <taxon>Eukaryota</taxon>
        <taxon>Sar</taxon>
        <taxon>Alveolata</taxon>
        <taxon>Ciliophora</taxon>
        <taxon>Intramacronucleata</taxon>
        <taxon>Oligohymenophorea</taxon>
        <taxon>Peniculida</taxon>
        <taxon>Parameciidae</taxon>
        <taxon>Paramecium</taxon>
    </lineage>
</organism>
<protein>
    <submittedName>
        <fullName evidence="1">Uncharacterized protein</fullName>
    </submittedName>
</protein>
<gene>
    <name evidence="1" type="ORF">GSPATT00021007001</name>
</gene>
<dbReference type="HOGENOM" id="CLU_2364180_0_0_1"/>
<keyword evidence="2" id="KW-1185">Reference proteome</keyword>
<evidence type="ECO:0000313" key="1">
    <source>
        <dbReference type="EMBL" id="CAK87365.1"/>
    </source>
</evidence>
<dbReference type="EMBL" id="CT868618">
    <property type="protein sequence ID" value="CAK87365.1"/>
    <property type="molecule type" value="Genomic_DNA"/>
</dbReference>
<dbReference type="Proteomes" id="UP000000600">
    <property type="component" value="Unassembled WGS sequence"/>
</dbReference>
<accession>A0DWE8</accession>
<evidence type="ECO:0000313" key="2">
    <source>
        <dbReference type="Proteomes" id="UP000000600"/>
    </source>
</evidence>
<dbReference type="AlphaFoldDB" id="A0DWE8"/>
<proteinExistence type="predicted"/>
<dbReference type="InParanoid" id="A0DWE8"/>
<sequence>MKLFIKISRRGLARGDNVYYLKELPNQCWPVCGADRIIIIFKRQFKAHKLYAHNETTTYLGYHLFSSGMNKMRNQRLSNFMKSIKGHTEQTSSWDK</sequence>
<dbReference type="KEGG" id="ptm:GSPATT00021007001"/>
<dbReference type="RefSeq" id="XP_001454762.1">
    <property type="nucleotide sequence ID" value="XM_001454725.1"/>
</dbReference>
<reference evidence="1 2" key="1">
    <citation type="journal article" date="2006" name="Nature">
        <title>Global trends of whole-genome duplications revealed by the ciliate Paramecium tetraurelia.</title>
        <authorList>
            <consortium name="Genoscope"/>
            <person name="Aury J.-M."/>
            <person name="Jaillon O."/>
            <person name="Duret L."/>
            <person name="Noel B."/>
            <person name="Jubin C."/>
            <person name="Porcel B.M."/>
            <person name="Segurens B."/>
            <person name="Daubin V."/>
            <person name="Anthouard V."/>
            <person name="Aiach N."/>
            <person name="Arnaiz O."/>
            <person name="Billaut A."/>
            <person name="Beisson J."/>
            <person name="Blanc I."/>
            <person name="Bouhouche K."/>
            <person name="Camara F."/>
            <person name="Duharcourt S."/>
            <person name="Guigo R."/>
            <person name="Gogendeau D."/>
            <person name="Katinka M."/>
            <person name="Keller A.-M."/>
            <person name="Kissmehl R."/>
            <person name="Klotz C."/>
            <person name="Koll F."/>
            <person name="Le Moue A."/>
            <person name="Lepere C."/>
            <person name="Malinsky S."/>
            <person name="Nowacki M."/>
            <person name="Nowak J.K."/>
            <person name="Plattner H."/>
            <person name="Poulain J."/>
            <person name="Ruiz F."/>
            <person name="Serrano V."/>
            <person name="Zagulski M."/>
            <person name="Dessen P."/>
            <person name="Betermier M."/>
            <person name="Weissenbach J."/>
            <person name="Scarpelli C."/>
            <person name="Schachter V."/>
            <person name="Sperling L."/>
            <person name="Meyer E."/>
            <person name="Cohen J."/>
            <person name="Wincker P."/>
        </authorList>
    </citation>
    <scope>NUCLEOTIDE SEQUENCE [LARGE SCALE GENOMIC DNA]</scope>
    <source>
        <strain evidence="1 2">Stock d4-2</strain>
    </source>
</reference>
<dbReference type="GeneID" id="5040547"/>